<sequence length="244" mass="26554">MPNWIRYPGVVALLLALVASFLASISLPYLTSLDVTRVDYVPGTVDILGGESNNLRFGIWTACSYSENERTCLRNGIAYVITVTTEDGARSVEIGAAWTRGLVLQPVATAATLIALCLSLASNLFVQLLASLLAFFAALVHLISFAIQIALFAYVKNKMDDLEVDARTRPGAGFWLVFASLILTLLAGCTVCFGRRSEKRKASHRFSQATVPTTTTTATPATHLSTETEKPKSSFLSRFRRNKV</sequence>
<gene>
    <name evidence="3" type="ORF">FA15DRAFT_669063</name>
</gene>
<keyword evidence="2" id="KW-1133">Transmembrane helix</keyword>
<feature type="transmembrane region" description="Helical" evidence="2">
    <location>
        <begin position="133"/>
        <end position="154"/>
    </location>
</feature>
<dbReference type="Pfam" id="PF06687">
    <property type="entry name" value="SUR7"/>
    <property type="match status" value="1"/>
</dbReference>
<dbReference type="PANTHER" id="PTHR28013:SF4">
    <property type="entry name" value="MARVEL DOMAIN-CONTAINING PROTEIN"/>
    <property type="match status" value="1"/>
</dbReference>
<dbReference type="GO" id="GO:0035838">
    <property type="term" value="C:growing cell tip"/>
    <property type="evidence" value="ECO:0007669"/>
    <property type="project" value="TreeGrafter"/>
</dbReference>
<dbReference type="GO" id="GO:0005886">
    <property type="term" value="C:plasma membrane"/>
    <property type="evidence" value="ECO:0007669"/>
    <property type="project" value="InterPro"/>
</dbReference>
<dbReference type="GO" id="GO:0032153">
    <property type="term" value="C:cell division site"/>
    <property type="evidence" value="ECO:0007669"/>
    <property type="project" value="TreeGrafter"/>
</dbReference>
<keyword evidence="2" id="KW-0812">Transmembrane</keyword>
<keyword evidence="2" id="KW-0472">Membrane</keyword>
<feature type="transmembrane region" description="Helical" evidence="2">
    <location>
        <begin position="107"/>
        <end position="126"/>
    </location>
</feature>
<feature type="region of interest" description="Disordered" evidence="1">
    <location>
        <begin position="204"/>
        <end position="236"/>
    </location>
</feature>
<feature type="transmembrane region" description="Helical" evidence="2">
    <location>
        <begin position="174"/>
        <end position="194"/>
    </location>
</feature>
<dbReference type="OrthoDB" id="2354757at2759"/>
<evidence type="ECO:0000313" key="3">
    <source>
        <dbReference type="EMBL" id="TFK24860.1"/>
    </source>
</evidence>
<dbReference type="AlphaFoldDB" id="A0A5C3KXI0"/>
<name>A0A5C3KXI0_COPMA</name>
<feature type="compositionally biased region" description="Low complexity" evidence="1">
    <location>
        <begin position="209"/>
        <end position="222"/>
    </location>
</feature>
<evidence type="ECO:0008006" key="5">
    <source>
        <dbReference type="Google" id="ProtNLM"/>
    </source>
</evidence>
<protein>
    <recommendedName>
        <fullName evidence="5">Pali-domain-containing protein</fullName>
    </recommendedName>
</protein>
<reference evidence="3 4" key="1">
    <citation type="journal article" date="2019" name="Nat. Ecol. Evol.">
        <title>Megaphylogeny resolves global patterns of mushroom evolution.</title>
        <authorList>
            <person name="Varga T."/>
            <person name="Krizsan K."/>
            <person name="Foldi C."/>
            <person name="Dima B."/>
            <person name="Sanchez-Garcia M."/>
            <person name="Sanchez-Ramirez S."/>
            <person name="Szollosi G.J."/>
            <person name="Szarkandi J.G."/>
            <person name="Papp V."/>
            <person name="Albert L."/>
            <person name="Andreopoulos W."/>
            <person name="Angelini C."/>
            <person name="Antonin V."/>
            <person name="Barry K.W."/>
            <person name="Bougher N.L."/>
            <person name="Buchanan P."/>
            <person name="Buyck B."/>
            <person name="Bense V."/>
            <person name="Catcheside P."/>
            <person name="Chovatia M."/>
            <person name="Cooper J."/>
            <person name="Damon W."/>
            <person name="Desjardin D."/>
            <person name="Finy P."/>
            <person name="Geml J."/>
            <person name="Haridas S."/>
            <person name="Hughes K."/>
            <person name="Justo A."/>
            <person name="Karasinski D."/>
            <person name="Kautmanova I."/>
            <person name="Kiss B."/>
            <person name="Kocsube S."/>
            <person name="Kotiranta H."/>
            <person name="LaButti K.M."/>
            <person name="Lechner B.E."/>
            <person name="Liimatainen K."/>
            <person name="Lipzen A."/>
            <person name="Lukacs Z."/>
            <person name="Mihaltcheva S."/>
            <person name="Morgado L.N."/>
            <person name="Niskanen T."/>
            <person name="Noordeloos M.E."/>
            <person name="Ohm R.A."/>
            <person name="Ortiz-Santana B."/>
            <person name="Ovrebo C."/>
            <person name="Racz N."/>
            <person name="Riley R."/>
            <person name="Savchenko A."/>
            <person name="Shiryaev A."/>
            <person name="Soop K."/>
            <person name="Spirin V."/>
            <person name="Szebenyi C."/>
            <person name="Tomsovsky M."/>
            <person name="Tulloss R.E."/>
            <person name="Uehling J."/>
            <person name="Grigoriev I.V."/>
            <person name="Vagvolgyi C."/>
            <person name="Papp T."/>
            <person name="Martin F.M."/>
            <person name="Miettinen O."/>
            <person name="Hibbett D.S."/>
            <person name="Nagy L.G."/>
        </authorList>
    </citation>
    <scope>NUCLEOTIDE SEQUENCE [LARGE SCALE GENOMIC DNA]</scope>
    <source>
        <strain evidence="3 4">CBS 121175</strain>
    </source>
</reference>
<dbReference type="InterPro" id="IPR051380">
    <property type="entry name" value="pH-response_reg_palI/RIM9"/>
</dbReference>
<accession>A0A5C3KXI0</accession>
<evidence type="ECO:0000256" key="2">
    <source>
        <dbReference type="SAM" id="Phobius"/>
    </source>
</evidence>
<dbReference type="EMBL" id="ML210193">
    <property type="protein sequence ID" value="TFK24860.1"/>
    <property type="molecule type" value="Genomic_DNA"/>
</dbReference>
<dbReference type="InterPro" id="IPR009571">
    <property type="entry name" value="SUR7/Rim9-like_fungi"/>
</dbReference>
<evidence type="ECO:0000313" key="4">
    <source>
        <dbReference type="Proteomes" id="UP000307440"/>
    </source>
</evidence>
<dbReference type="PANTHER" id="PTHR28013">
    <property type="entry name" value="PROTEIN DCV1-RELATED"/>
    <property type="match status" value="1"/>
</dbReference>
<dbReference type="STRING" id="230819.A0A5C3KXI0"/>
<keyword evidence="4" id="KW-1185">Reference proteome</keyword>
<proteinExistence type="predicted"/>
<evidence type="ECO:0000256" key="1">
    <source>
        <dbReference type="SAM" id="MobiDB-lite"/>
    </source>
</evidence>
<organism evidence="3 4">
    <name type="scientific">Coprinopsis marcescibilis</name>
    <name type="common">Agaric fungus</name>
    <name type="synonym">Psathyrella marcescibilis</name>
    <dbReference type="NCBI Taxonomy" id="230819"/>
    <lineage>
        <taxon>Eukaryota</taxon>
        <taxon>Fungi</taxon>
        <taxon>Dikarya</taxon>
        <taxon>Basidiomycota</taxon>
        <taxon>Agaricomycotina</taxon>
        <taxon>Agaricomycetes</taxon>
        <taxon>Agaricomycetidae</taxon>
        <taxon>Agaricales</taxon>
        <taxon>Agaricineae</taxon>
        <taxon>Psathyrellaceae</taxon>
        <taxon>Coprinopsis</taxon>
    </lineage>
</organism>
<dbReference type="Proteomes" id="UP000307440">
    <property type="component" value="Unassembled WGS sequence"/>
</dbReference>
<dbReference type="Gene3D" id="1.20.140.150">
    <property type="match status" value="1"/>
</dbReference>